<dbReference type="Gene3D" id="1.25.10.10">
    <property type="entry name" value="Leucine-rich Repeat Variant"/>
    <property type="match status" value="2"/>
</dbReference>
<dbReference type="RefSeq" id="XP_025831876.1">
    <property type="nucleotide sequence ID" value="XM_025976091.1"/>
</dbReference>
<dbReference type="PANTHER" id="PTHR13366:SF0">
    <property type="entry name" value="HEAT REPEAT-CONTAINING PROTEIN 6"/>
    <property type="match status" value="1"/>
</dbReference>
<protein>
    <recommendedName>
        <fullName evidence="1">HEAT repeat-containing protein 6</fullName>
    </recommendedName>
</protein>
<keyword evidence="4" id="KW-1185">Reference proteome</keyword>
<evidence type="ECO:0000313" key="4">
    <source>
        <dbReference type="Proteomes" id="UP000192223"/>
    </source>
</evidence>
<dbReference type="SUPFAM" id="SSF48371">
    <property type="entry name" value="ARM repeat"/>
    <property type="match status" value="1"/>
</dbReference>
<accession>A0A7F5R7E0</accession>
<evidence type="ECO:0000313" key="5">
    <source>
        <dbReference type="RefSeq" id="XP_025831876.1"/>
    </source>
</evidence>
<gene>
    <name evidence="5 6" type="primary">LOC108732647</name>
</gene>
<organism evidence="4 6">
    <name type="scientific">Agrilus planipennis</name>
    <name type="common">Emerald ash borer</name>
    <name type="synonym">Agrilus marcopoli</name>
    <dbReference type="NCBI Taxonomy" id="224129"/>
    <lineage>
        <taxon>Eukaryota</taxon>
        <taxon>Metazoa</taxon>
        <taxon>Ecdysozoa</taxon>
        <taxon>Arthropoda</taxon>
        <taxon>Hexapoda</taxon>
        <taxon>Insecta</taxon>
        <taxon>Pterygota</taxon>
        <taxon>Neoptera</taxon>
        <taxon>Endopterygota</taxon>
        <taxon>Coleoptera</taxon>
        <taxon>Polyphaga</taxon>
        <taxon>Elateriformia</taxon>
        <taxon>Buprestoidea</taxon>
        <taxon>Buprestidae</taxon>
        <taxon>Agrilinae</taxon>
        <taxon>Agrilus</taxon>
    </lineage>
</organism>
<feature type="domain" description="DUF4042" evidence="3">
    <location>
        <begin position="366"/>
        <end position="541"/>
    </location>
</feature>
<feature type="region of interest" description="Disordered" evidence="2">
    <location>
        <begin position="277"/>
        <end position="345"/>
    </location>
</feature>
<dbReference type="InterPro" id="IPR025283">
    <property type="entry name" value="DUF4042"/>
</dbReference>
<evidence type="ECO:0000256" key="2">
    <source>
        <dbReference type="SAM" id="MobiDB-lite"/>
    </source>
</evidence>
<dbReference type="AlphaFoldDB" id="A0A7F5R7E0"/>
<feature type="compositionally biased region" description="Basic residues" evidence="2">
    <location>
        <begin position="287"/>
        <end position="304"/>
    </location>
</feature>
<dbReference type="InterPro" id="IPR011989">
    <property type="entry name" value="ARM-like"/>
</dbReference>
<proteinExistence type="predicted"/>
<dbReference type="RefSeq" id="XP_025831877.1">
    <property type="nucleotide sequence ID" value="XM_025976092.1"/>
</dbReference>
<dbReference type="InterPro" id="IPR052107">
    <property type="entry name" value="HEAT6"/>
</dbReference>
<reference evidence="5 6" key="1">
    <citation type="submission" date="2025-04" db="UniProtKB">
        <authorList>
            <consortium name="RefSeq"/>
        </authorList>
    </citation>
    <scope>IDENTIFICATION</scope>
    <source>
        <tissue evidence="5 6">Entire body</tissue>
    </source>
</reference>
<evidence type="ECO:0000259" key="3">
    <source>
        <dbReference type="Pfam" id="PF13251"/>
    </source>
</evidence>
<dbReference type="OrthoDB" id="66533at2759"/>
<name>A0A7F5R7E0_AGRPL</name>
<dbReference type="PANTHER" id="PTHR13366">
    <property type="entry name" value="MALARIA ANTIGEN-RELATED"/>
    <property type="match status" value="1"/>
</dbReference>
<dbReference type="InterPro" id="IPR016024">
    <property type="entry name" value="ARM-type_fold"/>
</dbReference>
<dbReference type="Proteomes" id="UP000192223">
    <property type="component" value="Unplaced"/>
</dbReference>
<dbReference type="GeneID" id="108732647"/>
<evidence type="ECO:0000256" key="1">
    <source>
        <dbReference type="ARBA" id="ARBA00015263"/>
    </source>
</evidence>
<dbReference type="Pfam" id="PF13251">
    <property type="entry name" value="DUF4042"/>
    <property type="match status" value="1"/>
</dbReference>
<sequence length="1096" mass="122866">MAKDYQHTFDVLSGKLSQLTLSRIKGDHKYICTILDEINILDFEKPVVTNASKAVLLVHQCCTLILPDDNILVAKCCKLILNLINHQNIILEGQTLVITVRWMLQALRNASDHLFLDLLSTLDTVLKSSRKSLDCLLPEIVIKNGPLLQILDNKNSEVILGALQILETCTNCEDDEKVRKNGSNEYQKEYTICANIFEKFLTDIKPQNYDDLIFCKILICCLKGLENVIQQSSSYLQEKLGLLLGISKSYMVYCINNVDFVIPQHITPSTFALAEPVTSTSRDKKGGKITKQRKHRAAKNRKDKRTSESDSELGGEFHNASSYVPVSNFSDENNTQSSSLKMKASDSDFSDTEVGKVAKIKITQGRVRQTALSLLYNIVKLTEKSKIFPFWSSFIPGGSLLSKHNLRTCILHEPSPRGRMAALNVLLALLTSSKMYLSQAEMSDKYSAFTPFSVMLGETIYELHKCLCLALNENSVQVLIQCLKCLSVLIQSTPYNRLKPGLLSKVIRNVKVFIKHKDATVQVASLIVLGCALASEPVVPETKQAFLKQTFKYSVKQPKTDKSQKQEKETYSDDDFEYVNFSSDEESCVIGKDLECSGCKKDISWLLQVCLNNLGINGEESQQAVAVPVKLESLQVISSMTRNYFQSLMAPHFSLITEALVASLNDKSQGIHIHLHAGRTVDFIGQRMSSYFNSKDPDQTLPLEKGLEFWTLLLNGPLIGLIQDENNPPLRAVGCDCLGSIGSHIFECLPRDKQILTVTLLFACSRDLENIVKASSVRALGICVQYPSLREDIGFVVDVAETVYSTLQDNNSAVKIKSAWSLGNLSDSLTANRSEVNGEEIPTNLLIKLLQVTIAASDQNDKIKMNTVRALGNLLQLVHRDLLETNKNVWQCLEAAFNVLVKCATTGSHAKVRWNACYALGNALKNENLYFEGANWQNSVFSSLSFLVISYRNFKVRINAGYALSCPLKRTFYSHNFNLVWTSLLKALENAENMEDFSEYKHRDHLVEQICLTVAHMTTLLTPEDLSSMEDNFAFYSDLLGQQMRHVADRVIPEKSAVLMTALEHLKKLAKKCESFSSDQKYILDCLMKIFYINTL</sequence>
<dbReference type="KEGG" id="apln:108732647"/>
<feature type="compositionally biased region" description="Polar residues" evidence="2">
    <location>
        <begin position="319"/>
        <end position="340"/>
    </location>
</feature>
<evidence type="ECO:0000313" key="6">
    <source>
        <dbReference type="RefSeq" id="XP_025831877.1"/>
    </source>
</evidence>